<protein>
    <submittedName>
        <fullName evidence="1">Uncharacterized protein</fullName>
    </submittedName>
</protein>
<sequence>MSHYGLRQSRIRLVRCLSTDWHNIARVFIKAMGLVKVSAEMSGVFRMPPIQLMEANVLRSACSRGRADPAYVVSLLRRHNPGNTIVRGLRRQEGQRAAPLPDVTHTPPVVESGLLHTRCREDCTLSQILCSVLTALEHGKPYTASNSIAKGGVHHQCVPPLTSRAPAAYSRPTPNLRPSMPCARHHRPVHAAMSPPRASAPIVRHPLHFLPGRVPRPARAPPRPVPDPSPTPTILGVRERSSQVVRFVAHGNEDSGQRQWRAAHAPCVVSYRVLAHLFPLLNLGVLLVKHGLLVMLLTLVVGACLSAPQMLVVGACLFAPQMLLCHASTVRDSNIRQGMVLLPAMACSVLTVSYIRCGTKALEKLEPRRPSRNTFGGACPMVTEDCLGNLQHGVGPGPARTCCSCSWQQGWWWAGGLGPALQKLTAHGIVVCL</sequence>
<accession>A0AAQ3U0M2</accession>
<dbReference type="EMBL" id="CP144751">
    <property type="protein sequence ID" value="WVZ83048.1"/>
    <property type="molecule type" value="Genomic_DNA"/>
</dbReference>
<reference evidence="1 2" key="1">
    <citation type="submission" date="2024-02" db="EMBL/GenBank/DDBJ databases">
        <title>High-quality chromosome-scale genome assembly of Pensacola bahiagrass (Paspalum notatum Flugge var. saurae).</title>
        <authorList>
            <person name="Vega J.M."/>
            <person name="Podio M."/>
            <person name="Orjuela J."/>
            <person name="Siena L.A."/>
            <person name="Pessino S.C."/>
            <person name="Combes M.C."/>
            <person name="Mariac C."/>
            <person name="Albertini E."/>
            <person name="Pupilli F."/>
            <person name="Ortiz J.P.A."/>
            <person name="Leblanc O."/>
        </authorList>
    </citation>
    <scope>NUCLEOTIDE SEQUENCE [LARGE SCALE GENOMIC DNA]</scope>
    <source>
        <strain evidence="1">R1</strain>
        <tissue evidence="1">Leaf</tissue>
    </source>
</reference>
<organism evidence="1 2">
    <name type="scientific">Paspalum notatum var. saurae</name>
    <dbReference type="NCBI Taxonomy" id="547442"/>
    <lineage>
        <taxon>Eukaryota</taxon>
        <taxon>Viridiplantae</taxon>
        <taxon>Streptophyta</taxon>
        <taxon>Embryophyta</taxon>
        <taxon>Tracheophyta</taxon>
        <taxon>Spermatophyta</taxon>
        <taxon>Magnoliopsida</taxon>
        <taxon>Liliopsida</taxon>
        <taxon>Poales</taxon>
        <taxon>Poaceae</taxon>
        <taxon>PACMAD clade</taxon>
        <taxon>Panicoideae</taxon>
        <taxon>Andropogonodae</taxon>
        <taxon>Paspaleae</taxon>
        <taxon>Paspalinae</taxon>
        <taxon>Paspalum</taxon>
    </lineage>
</organism>
<evidence type="ECO:0000313" key="2">
    <source>
        <dbReference type="Proteomes" id="UP001341281"/>
    </source>
</evidence>
<gene>
    <name evidence="1" type="ORF">U9M48_030232</name>
</gene>
<dbReference type="AlphaFoldDB" id="A0AAQ3U0M2"/>
<proteinExistence type="predicted"/>
<evidence type="ECO:0000313" key="1">
    <source>
        <dbReference type="EMBL" id="WVZ83048.1"/>
    </source>
</evidence>
<name>A0AAQ3U0M2_PASNO</name>
<dbReference type="Proteomes" id="UP001341281">
    <property type="component" value="Chromosome 07"/>
</dbReference>
<keyword evidence="2" id="KW-1185">Reference proteome</keyword>